<protein>
    <submittedName>
        <fullName evidence="3">DNA independent RNA polymerase I transcription factor</fullName>
    </submittedName>
</protein>
<evidence type="ECO:0000256" key="2">
    <source>
        <dbReference type="SAM" id="MobiDB-lite"/>
    </source>
</evidence>
<evidence type="ECO:0000256" key="1">
    <source>
        <dbReference type="ARBA" id="ARBA00010098"/>
    </source>
</evidence>
<feature type="region of interest" description="Disordered" evidence="2">
    <location>
        <begin position="735"/>
        <end position="786"/>
    </location>
</feature>
<evidence type="ECO:0000313" key="3">
    <source>
        <dbReference type="EMBL" id="KAL2911627.1"/>
    </source>
</evidence>
<dbReference type="Pfam" id="PF05327">
    <property type="entry name" value="RRN3"/>
    <property type="match status" value="1"/>
</dbReference>
<feature type="region of interest" description="Disordered" evidence="2">
    <location>
        <begin position="52"/>
        <end position="92"/>
    </location>
</feature>
<proteinExistence type="inferred from homology"/>
<feature type="compositionally biased region" description="Low complexity" evidence="2">
    <location>
        <begin position="65"/>
        <end position="92"/>
    </location>
</feature>
<feature type="compositionally biased region" description="Basic and acidic residues" evidence="2">
    <location>
        <begin position="389"/>
        <end position="405"/>
    </location>
</feature>
<dbReference type="Proteomes" id="UP001527925">
    <property type="component" value="Unassembled WGS sequence"/>
</dbReference>
<dbReference type="EMBL" id="JADGIZ020000095">
    <property type="protein sequence ID" value="KAL2911627.1"/>
    <property type="molecule type" value="Genomic_DNA"/>
</dbReference>
<feature type="compositionally biased region" description="Basic and acidic residues" evidence="2">
    <location>
        <begin position="1"/>
        <end position="12"/>
    </location>
</feature>
<comment type="similarity">
    <text evidence="1">Belongs to the RRN3 family.</text>
</comment>
<sequence length="786" mass="84652">MARRASTSDDARPLGASALPSASMPHLPIGAAPPPALERTASFKKVRFSVGGSAVAARDDDDDAAAAAGGDSLSGAASSSSSQRPATQAPALALAPAHAAAYPRRLSRAASAPVLGDRSPTNHSDQASVAHFVSSAVSSKAKSAPVPALRMRISQGKTVLYHSLVELLAKRPTDKGALTADQIRLYLASLTLNVSQLSAGFQSLILAVLAIDWLGQDALFVQTYCHFLENLVSAHAVYVGPVAKTLVQHLRNGVRQNPRMMPSMLFERTHTALERILRLVPTGPSFLVDILKVNFPHKSQDIETQVYYVRSLLRIAQYAPVLRNQILGVIVEGIVQIDVDIQIEIEELDEEELEAIQETVFSMDDLDMGASSPQGETSGGAAHVAGSRAAHDGDGDEGEHGRDSDSDSDDSDHEGGFTPITSDIKTMVEKLDALLSLLFQYIHEVHQASERSGAGELTSLFHVFLDIFDRIMIPTHRLRCTQFLLFYLCSLSRDFPGDMMGLLISRLSEVSSPAVIRISAAAYLGSFVSRAKFVEIESVRLCLRLLNQFVQNYLDSNEAAMGSRIQVDRFGVFYSAVQAILYVFCFRWRELMVVGDTLLVGQMPAELKGFQRVLLSRFAPLKVCSEPIAQEFAKIMHSLNIMYCFPLIGGSAAAAAAAAAGGGVSSGTQTPSQPGIVPDMARTASQSSFSGIGGSVQDLSYAVIERLDSFFPFDPLTLPRSRGYIAPLYQEWQGSDENNVDSEVDSHSTHDIEFDSDDEADGLGGGLGDDDDDDRRANDPMSTSLG</sequence>
<dbReference type="InterPro" id="IPR007991">
    <property type="entry name" value="RNA_pol_I_trans_ini_fac_RRN3"/>
</dbReference>
<name>A0ABR4MWH4_9FUNG</name>
<reference evidence="3 4" key="1">
    <citation type="submission" date="2023-09" db="EMBL/GenBank/DDBJ databases">
        <title>Pangenome analysis of Batrachochytrium dendrobatidis and related Chytrids.</title>
        <authorList>
            <person name="Yacoub M.N."/>
            <person name="Stajich J.E."/>
            <person name="James T.Y."/>
        </authorList>
    </citation>
    <scope>NUCLEOTIDE SEQUENCE [LARGE SCALE GENOMIC DNA]</scope>
    <source>
        <strain evidence="3 4">JEL0888</strain>
    </source>
</reference>
<feature type="region of interest" description="Disordered" evidence="2">
    <location>
        <begin position="1"/>
        <end position="35"/>
    </location>
</feature>
<dbReference type="PANTHER" id="PTHR12790:SF0">
    <property type="entry name" value="RNA POLYMERASE I-SPECIFIC TRANSCRIPTION INITIATION FACTOR RRN3-RELATED"/>
    <property type="match status" value="1"/>
</dbReference>
<keyword evidence="4" id="KW-1185">Reference proteome</keyword>
<evidence type="ECO:0000313" key="4">
    <source>
        <dbReference type="Proteomes" id="UP001527925"/>
    </source>
</evidence>
<accession>A0ABR4MWH4</accession>
<feature type="region of interest" description="Disordered" evidence="2">
    <location>
        <begin position="366"/>
        <end position="420"/>
    </location>
</feature>
<organism evidence="3 4">
    <name type="scientific">Polyrhizophydium stewartii</name>
    <dbReference type="NCBI Taxonomy" id="2732419"/>
    <lineage>
        <taxon>Eukaryota</taxon>
        <taxon>Fungi</taxon>
        <taxon>Fungi incertae sedis</taxon>
        <taxon>Chytridiomycota</taxon>
        <taxon>Chytridiomycota incertae sedis</taxon>
        <taxon>Chytridiomycetes</taxon>
        <taxon>Rhizophydiales</taxon>
        <taxon>Rhizophydiales incertae sedis</taxon>
        <taxon>Polyrhizophydium</taxon>
    </lineage>
</organism>
<dbReference type="PANTHER" id="PTHR12790">
    <property type="entry name" value="TRANSCRIPTION INITIATION FACTOR IA RRN3"/>
    <property type="match status" value="1"/>
</dbReference>
<feature type="compositionally biased region" description="Basic and acidic residues" evidence="2">
    <location>
        <begin position="744"/>
        <end position="753"/>
    </location>
</feature>
<gene>
    <name evidence="3" type="primary">RRN3</name>
    <name evidence="3" type="ORF">HK105_208891</name>
</gene>
<comment type="caution">
    <text evidence="3">The sequence shown here is derived from an EMBL/GenBank/DDBJ whole genome shotgun (WGS) entry which is preliminary data.</text>
</comment>